<dbReference type="SUPFAM" id="SSF53681">
    <property type="entry name" value="Aspartate/glutamate racemase"/>
    <property type="match status" value="2"/>
</dbReference>
<dbReference type="GO" id="GO:0047661">
    <property type="term" value="F:amino-acid racemase activity"/>
    <property type="evidence" value="ECO:0007669"/>
    <property type="project" value="InterPro"/>
</dbReference>
<reference evidence="3" key="2">
    <citation type="submission" date="2020-09" db="EMBL/GenBank/DDBJ databases">
        <authorList>
            <person name="Sun Q."/>
            <person name="Ohkuma M."/>
        </authorList>
    </citation>
    <scope>NUCLEOTIDE SEQUENCE</scope>
    <source>
        <strain evidence="3">JCM 4654</strain>
    </source>
</reference>
<dbReference type="InterPro" id="IPR015942">
    <property type="entry name" value="Asp/Glu/hydantoin_racemase"/>
</dbReference>
<dbReference type="PANTHER" id="PTHR21198:SF7">
    <property type="entry name" value="ASPARTATE-GLUTAMATE RACEMASE FAMILY"/>
    <property type="match status" value="1"/>
</dbReference>
<protein>
    <submittedName>
        <fullName evidence="3">Aspartate racemase</fullName>
    </submittedName>
</protein>
<organism evidence="3 4">
    <name type="scientific">Streptomyces naganishii JCM 4654</name>
    <dbReference type="NCBI Taxonomy" id="1306179"/>
    <lineage>
        <taxon>Bacteria</taxon>
        <taxon>Bacillati</taxon>
        <taxon>Actinomycetota</taxon>
        <taxon>Actinomycetes</taxon>
        <taxon>Kitasatosporales</taxon>
        <taxon>Streptomycetaceae</taxon>
        <taxon>Streptomyces</taxon>
    </lineage>
</organism>
<dbReference type="Proteomes" id="UP000608955">
    <property type="component" value="Unassembled WGS sequence"/>
</dbReference>
<keyword evidence="2" id="KW-0413">Isomerase</keyword>
<evidence type="ECO:0000313" key="3">
    <source>
        <dbReference type="EMBL" id="GHD93193.1"/>
    </source>
</evidence>
<dbReference type="RefSeq" id="WP_229865559.1">
    <property type="nucleotide sequence ID" value="NZ_BMVF01000014.1"/>
</dbReference>
<gene>
    <name evidence="3" type="ORF">GCM10010508_48900</name>
</gene>
<dbReference type="EMBL" id="BMVF01000014">
    <property type="protein sequence ID" value="GHD93193.1"/>
    <property type="molecule type" value="Genomic_DNA"/>
</dbReference>
<keyword evidence="4" id="KW-1185">Reference proteome</keyword>
<accession>A0A919CYX5</accession>
<dbReference type="NCBIfam" id="TIGR00035">
    <property type="entry name" value="asp_race"/>
    <property type="match status" value="1"/>
</dbReference>
<sequence>MSAVTSGYRIAAPAPDPAASGIVGVLGGMGPAATADFFAKLVRETPAVTDQEHLRTLVWSDATVPDRTDAILSAGPSPLPRLLEGVRLLQSAGAAIIAMPCSTAHAFLPDLRRASAVPILSMIDASVRRLRAAAPSVSRVGLLATTGTLVTGLYQEALREQGIDAVVPPPLLQQRSVMRAVRLIKAGEPEVAAQALAPAVRSVAGAGAGMIVAACTELPLVLGHHAENLPVFDTTTALAQDAVALARRLSRPDHTKERP</sequence>
<dbReference type="Pfam" id="PF01177">
    <property type="entry name" value="Asp_Glu_race"/>
    <property type="match status" value="1"/>
</dbReference>
<dbReference type="Gene3D" id="3.40.50.1860">
    <property type="match status" value="2"/>
</dbReference>
<dbReference type="AlphaFoldDB" id="A0A919CYX5"/>
<dbReference type="PANTHER" id="PTHR21198">
    <property type="entry name" value="GLUTAMATE RACEMASE"/>
    <property type="match status" value="1"/>
</dbReference>
<proteinExistence type="inferred from homology"/>
<comment type="caution">
    <text evidence="3">The sequence shown here is derived from an EMBL/GenBank/DDBJ whole genome shotgun (WGS) entry which is preliminary data.</text>
</comment>
<evidence type="ECO:0000313" key="4">
    <source>
        <dbReference type="Proteomes" id="UP000608955"/>
    </source>
</evidence>
<evidence type="ECO:0000256" key="1">
    <source>
        <dbReference type="ARBA" id="ARBA00007847"/>
    </source>
</evidence>
<dbReference type="InterPro" id="IPR004380">
    <property type="entry name" value="Asp_race"/>
</dbReference>
<evidence type="ECO:0000256" key="2">
    <source>
        <dbReference type="ARBA" id="ARBA00023235"/>
    </source>
</evidence>
<reference evidence="3" key="1">
    <citation type="journal article" date="2014" name="Int. J. Syst. Evol. Microbiol.">
        <title>Complete genome sequence of Corynebacterium casei LMG S-19264T (=DSM 44701T), isolated from a smear-ripened cheese.</title>
        <authorList>
            <consortium name="US DOE Joint Genome Institute (JGI-PGF)"/>
            <person name="Walter F."/>
            <person name="Albersmeier A."/>
            <person name="Kalinowski J."/>
            <person name="Ruckert C."/>
        </authorList>
    </citation>
    <scope>NUCLEOTIDE SEQUENCE</scope>
    <source>
        <strain evidence="3">JCM 4654</strain>
    </source>
</reference>
<name>A0A919CYX5_9ACTN</name>
<dbReference type="InterPro" id="IPR001920">
    <property type="entry name" value="Asp/Glu_race"/>
</dbReference>
<comment type="similarity">
    <text evidence="1">Belongs to the aspartate/glutamate racemases family.</text>
</comment>